<evidence type="ECO:0000256" key="3">
    <source>
        <dbReference type="ARBA" id="ARBA00004406"/>
    </source>
</evidence>
<comment type="similarity">
    <text evidence="4 13">Belongs to the cytochrome P450 family.</text>
</comment>
<keyword evidence="8" id="KW-0492">Microsome</keyword>
<keyword evidence="12" id="KW-0472">Membrane</keyword>
<keyword evidence="10 13" id="KW-0408">Iron</keyword>
<dbReference type="PRINTS" id="PR00385">
    <property type="entry name" value="P450"/>
</dbReference>
<evidence type="ECO:0008006" key="16">
    <source>
        <dbReference type="Google" id="ProtNLM"/>
    </source>
</evidence>
<comment type="cofactor">
    <cofactor evidence="1">
        <name>heme</name>
        <dbReference type="ChEBI" id="CHEBI:30413"/>
    </cofactor>
</comment>
<evidence type="ECO:0000256" key="7">
    <source>
        <dbReference type="ARBA" id="ARBA00022824"/>
    </source>
</evidence>
<evidence type="ECO:0000256" key="6">
    <source>
        <dbReference type="ARBA" id="ARBA00022723"/>
    </source>
</evidence>
<evidence type="ECO:0000256" key="2">
    <source>
        <dbReference type="ARBA" id="ARBA00004174"/>
    </source>
</evidence>
<organism evidence="14 15">
    <name type="scientific">Periplaneta americana</name>
    <name type="common">American cockroach</name>
    <name type="synonym">Blatta americana</name>
    <dbReference type="NCBI Taxonomy" id="6978"/>
    <lineage>
        <taxon>Eukaryota</taxon>
        <taxon>Metazoa</taxon>
        <taxon>Ecdysozoa</taxon>
        <taxon>Arthropoda</taxon>
        <taxon>Hexapoda</taxon>
        <taxon>Insecta</taxon>
        <taxon>Pterygota</taxon>
        <taxon>Neoptera</taxon>
        <taxon>Polyneoptera</taxon>
        <taxon>Dictyoptera</taxon>
        <taxon>Blattodea</taxon>
        <taxon>Blattoidea</taxon>
        <taxon>Blattidae</taxon>
        <taxon>Blattinae</taxon>
        <taxon>Periplaneta</taxon>
    </lineage>
</organism>
<sequence>IWLCYSISALEGDDFVAPAFGFLMAGFETSSSTMCFALYELALQPNLQERLRTEILEVMEKYDNEVTYDGIQEMKYLDMVVSGKLTYLIKRAANGYRLMLLMLSDMDETLRKYPILPFLDRKNMKDYDLPHPSGKGTVTIPAGTGVYIPLLGTQYDPDIFPDPDRFDPERFSEQNKNSFNSYAYLPFGEGPRFCIGKRFGLMQTKTGLIHLFSRYEVSPCKETPVPLVMNKKAFVVASVEAIPLTFKRLAT</sequence>
<accession>A0ABQ8SFL4</accession>
<dbReference type="Pfam" id="PF00067">
    <property type="entry name" value="p450"/>
    <property type="match status" value="2"/>
</dbReference>
<dbReference type="InterPro" id="IPR050476">
    <property type="entry name" value="Insect_CytP450_Detox"/>
</dbReference>
<evidence type="ECO:0000256" key="9">
    <source>
        <dbReference type="ARBA" id="ARBA00023002"/>
    </source>
</evidence>
<evidence type="ECO:0000256" key="4">
    <source>
        <dbReference type="ARBA" id="ARBA00010617"/>
    </source>
</evidence>
<dbReference type="PRINTS" id="PR00463">
    <property type="entry name" value="EP450I"/>
</dbReference>
<evidence type="ECO:0000313" key="14">
    <source>
        <dbReference type="EMBL" id="KAJ4432911.1"/>
    </source>
</evidence>
<keyword evidence="11 13" id="KW-0503">Monooxygenase</keyword>
<evidence type="ECO:0000256" key="13">
    <source>
        <dbReference type="RuleBase" id="RU000461"/>
    </source>
</evidence>
<keyword evidence="5 13" id="KW-0349">Heme</keyword>
<reference evidence="14 15" key="1">
    <citation type="journal article" date="2022" name="Allergy">
        <title>Genome assembly and annotation of Periplaneta americana reveal a comprehensive cockroach allergen profile.</title>
        <authorList>
            <person name="Wang L."/>
            <person name="Xiong Q."/>
            <person name="Saelim N."/>
            <person name="Wang L."/>
            <person name="Nong W."/>
            <person name="Wan A.T."/>
            <person name="Shi M."/>
            <person name="Liu X."/>
            <person name="Cao Q."/>
            <person name="Hui J.H.L."/>
            <person name="Sookrung N."/>
            <person name="Leung T.F."/>
            <person name="Tungtrongchitr A."/>
            <person name="Tsui S.K.W."/>
        </authorList>
    </citation>
    <scope>NUCLEOTIDE SEQUENCE [LARGE SCALE GENOMIC DNA]</scope>
    <source>
        <strain evidence="14">PWHHKU_190912</strain>
    </source>
</reference>
<feature type="non-terminal residue" evidence="14">
    <location>
        <position position="1"/>
    </location>
</feature>
<dbReference type="Proteomes" id="UP001148838">
    <property type="component" value="Unassembled WGS sequence"/>
</dbReference>
<protein>
    <recommendedName>
        <fullName evidence="16">Cytochrome P450</fullName>
    </recommendedName>
</protein>
<dbReference type="InterPro" id="IPR036396">
    <property type="entry name" value="Cyt_P450_sf"/>
</dbReference>
<dbReference type="PANTHER" id="PTHR24292">
    <property type="entry name" value="CYTOCHROME P450"/>
    <property type="match status" value="1"/>
</dbReference>
<evidence type="ECO:0000256" key="11">
    <source>
        <dbReference type="ARBA" id="ARBA00023033"/>
    </source>
</evidence>
<evidence type="ECO:0000256" key="1">
    <source>
        <dbReference type="ARBA" id="ARBA00001971"/>
    </source>
</evidence>
<dbReference type="PANTHER" id="PTHR24292:SF45">
    <property type="entry name" value="CYTOCHROME P450 6G1-RELATED"/>
    <property type="match status" value="1"/>
</dbReference>
<name>A0ABQ8SFL4_PERAM</name>
<evidence type="ECO:0000313" key="15">
    <source>
        <dbReference type="Proteomes" id="UP001148838"/>
    </source>
</evidence>
<dbReference type="InterPro" id="IPR001128">
    <property type="entry name" value="Cyt_P450"/>
</dbReference>
<comment type="subcellular location">
    <subcellularLocation>
        <location evidence="3">Endoplasmic reticulum membrane</location>
        <topology evidence="3">Peripheral membrane protein</topology>
    </subcellularLocation>
    <subcellularLocation>
        <location evidence="2">Microsome membrane</location>
        <topology evidence="2">Peripheral membrane protein</topology>
    </subcellularLocation>
</comment>
<keyword evidence="7" id="KW-0256">Endoplasmic reticulum</keyword>
<gene>
    <name evidence="14" type="ORF">ANN_15168</name>
</gene>
<evidence type="ECO:0000256" key="8">
    <source>
        <dbReference type="ARBA" id="ARBA00022848"/>
    </source>
</evidence>
<dbReference type="InterPro" id="IPR017972">
    <property type="entry name" value="Cyt_P450_CS"/>
</dbReference>
<keyword evidence="6 13" id="KW-0479">Metal-binding</keyword>
<evidence type="ECO:0000256" key="5">
    <source>
        <dbReference type="ARBA" id="ARBA00022617"/>
    </source>
</evidence>
<comment type="caution">
    <text evidence="14">The sequence shown here is derived from an EMBL/GenBank/DDBJ whole genome shotgun (WGS) entry which is preliminary data.</text>
</comment>
<keyword evidence="15" id="KW-1185">Reference proteome</keyword>
<dbReference type="InterPro" id="IPR002401">
    <property type="entry name" value="Cyt_P450_E_grp-I"/>
</dbReference>
<evidence type="ECO:0000256" key="10">
    <source>
        <dbReference type="ARBA" id="ARBA00023004"/>
    </source>
</evidence>
<dbReference type="PROSITE" id="PS00086">
    <property type="entry name" value="CYTOCHROME_P450"/>
    <property type="match status" value="1"/>
</dbReference>
<dbReference type="Gene3D" id="1.10.630.10">
    <property type="entry name" value="Cytochrome P450"/>
    <property type="match status" value="1"/>
</dbReference>
<proteinExistence type="inferred from homology"/>
<keyword evidence="9 13" id="KW-0560">Oxidoreductase</keyword>
<evidence type="ECO:0000256" key="12">
    <source>
        <dbReference type="ARBA" id="ARBA00023136"/>
    </source>
</evidence>
<dbReference type="SUPFAM" id="SSF48264">
    <property type="entry name" value="Cytochrome P450"/>
    <property type="match status" value="1"/>
</dbReference>
<dbReference type="EMBL" id="JAJSOF020000027">
    <property type="protein sequence ID" value="KAJ4432911.1"/>
    <property type="molecule type" value="Genomic_DNA"/>
</dbReference>